<evidence type="ECO:0000256" key="5">
    <source>
        <dbReference type="ARBA" id="ARBA00034545"/>
    </source>
</evidence>
<feature type="domain" description="Methyltransferase" evidence="9">
    <location>
        <begin position="92"/>
        <end position="234"/>
    </location>
</feature>
<evidence type="ECO:0000313" key="11">
    <source>
        <dbReference type="Proteomes" id="UP000772181"/>
    </source>
</evidence>
<comment type="catalytic activity">
    <reaction evidence="7">
        <text>arsenic triglutathione + 2 [thioredoxin]-dithiol + 2 S-adenosyl-L-methionine + H2O = dimethylarsinous acid + 2 [thioredoxin]-disulfide + 3 glutathione + 2 S-adenosyl-L-homocysteine + 2 H(+)</text>
        <dbReference type="Rhea" id="RHEA:69464"/>
        <dbReference type="Rhea" id="RHEA-COMP:10698"/>
        <dbReference type="Rhea" id="RHEA-COMP:10700"/>
        <dbReference type="ChEBI" id="CHEBI:15377"/>
        <dbReference type="ChEBI" id="CHEBI:15378"/>
        <dbReference type="ChEBI" id="CHEBI:23808"/>
        <dbReference type="ChEBI" id="CHEBI:29950"/>
        <dbReference type="ChEBI" id="CHEBI:50058"/>
        <dbReference type="ChEBI" id="CHEBI:57856"/>
        <dbReference type="ChEBI" id="CHEBI:57925"/>
        <dbReference type="ChEBI" id="CHEBI:59789"/>
        <dbReference type="ChEBI" id="CHEBI:183640"/>
        <dbReference type="EC" id="2.1.1.137"/>
    </reaction>
</comment>
<proteinExistence type="inferred from homology"/>
<dbReference type="InterPro" id="IPR029063">
    <property type="entry name" value="SAM-dependent_MTases_sf"/>
</dbReference>
<organism evidence="10 11">
    <name type="scientific">Tectimicrobiota bacterium</name>
    <dbReference type="NCBI Taxonomy" id="2528274"/>
    <lineage>
        <taxon>Bacteria</taxon>
        <taxon>Pseudomonadati</taxon>
        <taxon>Nitrospinota/Tectimicrobiota group</taxon>
        <taxon>Candidatus Tectimicrobiota</taxon>
    </lineage>
</organism>
<dbReference type="Pfam" id="PF13847">
    <property type="entry name" value="Methyltransf_31"/>
    <property type="match status" value="1"/>
</dbReference>
<dbReference type="Gene3D" id="3.40.50.150">
    <property type="entry name" value="Vaccinia Virus protein VP39"/>
    <property type="match status" value="1"/>
</dbReference>
<dbReference type="AlphaFoldDB" id="A0A933LQC1"/>
<evidence type="ECO:0000256" key="3">
    <source>
        <dbReference type="ARBA" id="ARBA00034487"/>
    </source>
</evidence>
<comment type="similarity">
    <text evidence="3">Belongs to the methyltransferase superfamily. Arsenite methyltransferase family.</text>
</comment>
<evidence type="ECO:0000259" key="9">
    <source>
        <dbReference type="Pfam" id="PF13847"/>
    </source>
</evidence>
<gene>
    <name evidence="10" type="primary">arsM</name>
    <name evidence="10" type="ORF">HY730_02210</name>
</gene>
<comment type="catalytic activity">
    <reaction evidence="6">
        <text>arsenic triglutathione + [thioredoxin]-dithiol + S-adenosyl-L-methionine + 2 H2O = methylarsonous acid + [thioredoxin]-disulfide + 3 glutathione + S-adenosyl-L-homocysteine + H(+)</text>
        <dbReference type="Rhea" id="RHEA:69460"/>
        <dbReference type="Rhea" id="RHEA-COMP:10698"/>
        <dbReference type="Rhea" id="RHEA-COMP:10700"/>
        <dbReference type="ChEBI" id="CHEBI:15377"/>
        <dbReference type="ChEBI" id="CHEBI:15378"/>
        <dbReference type="ChEBI" id="CHEBI:17826"/>
        <dbReference type="ChEBI" id="CHEBI:29950"/>
        <dbReference type="ChEBI" id="CHEBI:50058"/>
        <dbReference type="ChEBI" id="CHEBI:57856"/>
        <dbReference type="ChEBI" id="CHEBI:57925"/>
        <dbReference type="ChEBI" id="CHEBI:59789"/>
        <dbReference type="ChEBI" id="CHEBI:183640"/>
        <dbReference type="EC" id="2.1.1.137"/>
    </reaction>
</comment>
<dbReference type="GO" id="GO:0032259">
    <property type="term" value="P:methylation"/>
    <property type="evidence" value="ECO:0007669"/>
    <property type="project" value="UniProtKB-KW"/>
</dbReference>
<comment type="catalytic activity">
    <reaction evidence="8">
        <text>arsenic triglutathione + 3 [thioredoxin]-dithiol + 3 S-adenosyl-L-methionine = trimethylarsine + 3 [thioredoxin]-disulfide + 3 glutathione + 3 S-adenosyl-L-homocysteine + 3 H(+)</text>
        <dbReference type="Rhea" id="RHEA:69432"/>
        <dbReference type="Rhea" id="RHEA-COMP:10698"/>
        <dbReference type="Rhea" id="RHEA-COMP:10700"/>
        <dbReference type="ChEBI" id="CHEBI:15378"/>
        <dbReference type="ChEBI" id="CHEBI:27130"/>
        <dbReference type="ChEBI" id="CHEBI:29950"/>
        <dbReference type="ChEBI" id="CHEBI:50058"/>
        <dbReference type="ChEBI" id="CHEBI:57856"/>
        <dbReference type="ChEBI" id="CHEBI:57925"/>
        <dbReference type="ChEBI" id="CHEBI:59789"/>
        <dbReference type="ChEBI" id="CHEBI:183640"/>
        <dbReference type="EC" id="2.1.1.137"/>
    </reaction>
</comment>
<dbReference type="GO" id="GO:0030791">
    <property type="term" value="F:arsenite methyltransferase activity"/>
    <property type="evidence" value="ECO:0007669"/>
    <property type="project" value="UniProtKB-EC"/>
</dbReference>
<dbReference type="EMBL" id="JACQWF010000105">
    <property type="protein sequence ID" value="MBI4595172.1"/>
    <property type="molecule type" value="Genomic_DNA"/>
</dbReference>
<keyword evidence="2" id="KW-0949">S-adenosyl-L-methionine</keyword>
<accession>A0A933LQC1</accession>
<dbReference type="CDD" id="cd02440">
    <property type="entry name" value="AdoMet_MTases"/>
    <property type="match status" value="1"/>
</dbReference>
<dbReference type="EC" id="2.1.1.137" evidence="4"/>
<dbReference type="NCBIfam" id="NF008823">
    <property type="entry name" value="PRK11873.1"/>
    <property type="match status" value="1"/>
</dbReference>
<evidence type="ECO:0000313" key="10">
    <source>
        <dbReference type="EMBL" id="MBI4595172.1"/>
    </source>
</evidence>
<evidence type="ECO:0000256" key="1">
    <source>
        <dbReference type="ARBA" id="ARBA00022679"/>
    </source>
</evidence>
<dbReference type="PANTHER" id="PTHR43675:SF8">
    <property type="entry name" value="ARSENITE METHYLTRANSFERASE"/>
    <property type="match status" value="1"/>
</dbReference>
<keyword evidence="1" id="KW-0808">Transferase</keyword>
<evidence type="ECO:0000256" key="4">
    <source>
        <dbReference type="ARBA" id="ARBA00034521"/>
    </source>
</evidence>
<keyword evidence="10" id="KW-0489">Methyltransferase</keyword>
<evidence type="ECO:0000256" key="6">
    <source>
        <dbReference type="ARBA" id="ARBA00047941"/>
    </source>
</evidence>
<sequence length="291" mass="31427">MSSGITTCCGAPNPSEKEELDKKIKEEVKKAYAAAIKQGSCCGSSGKTSAAMETALKATKLGYQKEELSDVPQNAAQSTFGCGNPLAFSGVKEGDIVLDLGSGAGLDCFLAAKRVGPAGRVIGLDMTPDMIEKATANAREGGYSNVEFRLGEMELMPVENNAVDWVISNCVINLSPDKRAVFSEAFRVLRPGGRVLISDIVTNGIPEDFKKANFNWSGCIGGALEEKDYLDIISQVGFKNVRVVNKVEQVMAKVYEAPVEKLSPFSRKIREEYPEELGRKILSVQIYAEKP</sequence>
<evidence type="ECO:0000256" key="2">
    <source>
        <dbReference type="ARBA" id="ARBA00022691"/>
    </source>
</evidence>
<dbReference type="Proteomes" id="UP000772181">
    <property type="component" value="Unassembled WGS sequence"/>
</dbReference>
<name>A0A933LQC1_UNCTE</name>
<evidence type="ECO:0000256" key="8">
    <source>
        <dbReference type="ARBA" id="ARBA00048428"/>
    </source>
</evidence>
<dbReference type="PANTHER" id="PTHR43675">
    <property type="entry name" value="ARSENITE METHYLTRANSFERASE"/>
    <property type="match status" value="1"/>
</dbReference>
<evidence type="ECO:0000256" key="7">
    <source>
        <dbReference type="ARBA" id="ARBA00047943"/>
    </source>
</evidence>
<dbReference type="InterPro" id="IPR026669">
    <property type="entry name" value="Arsenite_MeTrfase-like"/>
</dbReference>
<dbReference type="InterPro" id="IPR025714">
    <property type="entry name" value="Methyltranfer_dom"/>
</dbReference>
<reference evidence="10" key="1">
    <citation type="submission" date="2020-07" db="EMBL/GenBank/DDBJ databases">
        <title>Huge and variable diversity of episymbiotic CPR bacteria and DPANN archaea in groundwater ecosystems.</title>
        <authorList>
            <person name="He C.Y."/>
            <person name="Keren R."/>
            <person name="Whittaker M."/>
            <person name="Farag I.F."/>
            <person name="Doudna J."/>
            <person name="Cate J.H.D."/>
            <person name="Banfield J.F."/>
        </authorList>
    </citation>
    <scope>NUCLEOTIDE SEQUENCE</scope>
    <source>
        <strain evidence="10">NC_groundwater_1482_Ag_S-0.65um_47_24</strain>
    </source>
</reference>
<comment type="caution">
    <text evidence="10">The sequence shown here is derived from an EMBL/GenBank/DDBJ whole genome shotgun (WGS) entry which is preliminary data.</text>
</comment>
<dbReference type="SUPFAM" id="SSF53335">
    <property type="entry name" value="S-adenosyl-L-methionine-dependent methyltransferases"/>
    <property type="match status" value="1"/>
</dbReference>
<protein>
    <recommendedName>
        <fullName evidence="5">Arsenite methyltransferase</fullName>
        <ecNumber evidence="4">2.1.1.137</ecNumber>
    </recommendedName>
</protein>